<sequence length="308" mass="35582">MRNKDLKSLLGVFLLLPLFLLFSNGDDMVRRALSTGRPVIKTFYQKLDNEEEGAPLDDPILSLWREEWARIGFEPKIITLEDAKRHPYYEIMKGVVEKAFPGDEPAHIYNRYCFYRYLAMAATGGGWHSDYDAMPAYFPLEKAHALPNEGKFTSFEQFIPSLISASAEEWTFIALLMMDQLSKTKEEWPSDMFMLKDLTEIEGQTDIIVNLQKEENGKVMQPNAIMKEDGVFDCSKFLDTLVLHFSHSSMDDLFQSGLLPISGLEEEDIQDSFFRAAVTKKLMQKFRSECKWPMLIAEREKQKLTEKK</sequence>
<name>A0AAD3D6Z1_9STRA</name>
<feature type="chain" id="PRO_5042114290" evidence="1">
    <location>
        <begin position="26"/>
        <end position="308"/>
    </location>
</feature>
<dbReference type="AlphaFoldDB" id="A0AAD3D6Z1"/>
<organism evidence="2 3">
    <name type="scientific">Chaetoceros tenuissimus</name>
    <dbReference type="NCBI Taxonomy" id="426638"/>
    <lineage>
        <taxon>Eukaryota</taxon>
        <taxon>Sar</taxon>
        <taxon>Stramenopiles</taxon>
        <taxon>Ochrophyta</taxon>
        <taxon>Bacillariophyta</taxon>
        <taxon>Coscinodiscophyceae</taxon>
        <taxon>Chaetocerotophycidae</taxon>
        <taxon>Chaetocerotales</taxon>
        <taxon>Chaetocerotaceae</taxon>
        <taxon>Chaetoceros</taxon>
    </lineage>
</organism>
<comment type="caution">
    <text evidence="2">The sequence shown here is derived from an EMBL/GenBank/DDBJ whole genome shotgun (WGS) entry which is preliminary data.</text>
</comment>
<evidence type="ECO:0000313" key="3">
    <source>
        <dbReference type="Proteomes" id="UP001054902"/>
    </source>
</evidence>
<dbReference type="Proteomes" id="UP001054902">
    <property type="component" value="Unassembled WGS sequence"/>
</dbReference>
<keyword evidence="3" id="KW-1185">Reference proteome</keyword>
<proteinExistence type="predicted"/>
<evidence type="ECO:0000313" key="2">
    <source>
        <dbReference type="EMBL" id="GFH59052.1"/>
    </source>
</evidence>
<keyword evidence="1" id="KW-0732">Signal</keyword>
<evidence type="ECO:0000256" key="1">
    <source>
        <dbReference type="SAM" id="SignalP"/>
    </source>
</evidence>
<feature type="signal peptide" evidence="1">
    <location>
        <begin position="1"/>
        <end position="25"/>
    </location>
</feature>
<gene>
    <name evidence="2" type="ORF">CTEN210_15528</name>
</gene>
<accession>A0AAD3D6Z1</accession>
<reference evidence="2 3" key="1">
    <citation type="journal article" date="2021" name="Sci. Rep.">
        <title>The genome of the diatom Chaetoceros tenuissimus carries an ancient integrated fragment of an extant virus.</title>
        <authorList>
            <person name="Hongo Y."/>
            <person name="Kimura K."/>
            <person name="Takaki Y."/>
            <person name="Yoshida Y."/>
            <person name="Baba S."/>
            <person name="Kobayashi G."/>
            <person name="Nagasaki K."/>
            <person name="Hano T."/>
            <person name="Tomaru Y."/>
        </authorList>
    </citation>
    <scope>NUCLEOTIDE SEQUENCE [LARGE SCALE GENOMIC DNA]</scope>
    <source>
        <strain evidence="2 3">NIES-3715</strain>
    </source>
</reference>
<protein>
    <submittedName>
        <fullName evidence="2">Uncharacterized protein</fullName>
    </submittedName>
</protein>
<dbReference type="EMBL" id="BLLK01000062">
    <property type="protein sequence ID" value="GFH59052.1"/>
    <property type="molecule type" value="Genomic_DNA"/>
</dbReference>